<reference evidence="10 11" key="1">
    <citation type="submission" date="2015-09" db="EMBL/GenBank/DDBJ databases">
        <title>Genome sequence of Acetobacterium wieringae DSM 1911.</title>
        <authorList>
            <person name="Poehlein A."/>
            <person name="Bengelsdorf F.R."/>
            <person name="Schiel-Bengelsdorf B."/>
            <person name="Duerre P."/>
            <person name="Daniel R."/>
        </authorList>
    </citation>
    <scope>NUCLEOTIDE SEQUENCE [LARGE SCALE GENOMIC DNA]</scope>
    <source>
        <strain evidence="10 11">DSM 1911</strain>
    </source>
</reference>
<dbReference type="PRINTS" id="PR00919">
    <property type="entry name" value="THERMOPTASE"/>
</dbReference>
<dbReference type="Pfam" id="PF02073">
    <property type="entry name" value="Peptidase_M29"/>
    <property type="match status" value="1"/>
</dbReference>
<dbReference type="OrthoDB" id="9803993at2"/>
<keyword evidence="8 10" id="KW-0378">Hydrolase</keyword>
<evidence type="ECO:0000256" key="2">
    <source>
        <dbReference type="ARBA" id="ARBA00001946"/>
    </source>
</evidence>
<proteinExistence type="inferred from homology"/>
<evidence type="ECO:0000256" key="9">
    <source>
        <dbReference type="ARBA" id="ARBA00023049"/>
    </source>
</evidence>
<evidence type="ECO:0000256" key="7">
    <source>
        <dbReference type="ARBA" id="ARBA00022723"/>
    </source>
</evidence>
<dbReference type="GO" id="GO:0006508">
    <property type="term" value="P:proteolysis"/>
    <property type="evidence" value="ECO:0007669"/>
    <property type="project" value="UniProtKB-KW"/>
</dbReference>
<dbReference type="GO" id="GO:0046872">
    <property type="term" value="F:metal ion binding"/>
    <property type="evidence" value="ECO:0007669"/>
    <property type="project" value="UniProtKB-KW"/>
</dbReference>
<keyword evidence="7" id="KW-0479">Metal-binding</keyword>
<evidence type="ECO:0000256" key="8">
    <source>
        <dbReference type="ARBA" id="ARBA00022801"/>
    </source>
</evidence>
<dbReference type="InterPro" id="IPR052170">
    <property type="entry name" value="M29_Exopeptidase"/>
</dbReference>
<evidence type="ECO:0000256" key="6">
    <source>
        <dbReference type="ARBA" id="ARBA00022670"/>
    </source>
</evidence>
<dbReference type="InterPro" id="IPR035097">
    <property type="entry name" value="M29_N-terminal"/>
</dbReference>
<dbReference type="GO" id="GO:0004177">
    <property type="term" value="F:aminopeptidase activity"/>
    <property type="evidence" value="ECO:0007669"/>
    <property type="project" value="UniProtKB-KW"/>
</dbReference>
<organism evidence="10 11">
    <name type="scientific">Acetobacterium wieringae</name>
    <dbReference type="NCBI Taxonomy" id="52694"/>
    <lineage>
        <taxon>Bacteria</taxon>
        <taxon>Bacillati</taxon>
        <taxon>Bacillota</taxon>
        <taxon>Clostridia</taxon>
        <taxon>Eubacteriales</taxon>
        <taxon>Eubacteriaceae</taxon>
        <taxon>Acetobacterium</taxon>
    </lineage>
</organism>
<comment type="cofactor">
    <cofactor evidence="2">
        <name>Mg(2+)</name>
        <dbReference type="ChEBI" id="CHEBI:18420"/>
    </cofactor>
</comment>
<dbReference type="PANTHER" id="PTHR34448">
    <property type="entry name" value="AMINOPEPTIDASE"/>
    <property type="match status" value="1"/>
</dbReference>
<keyword evidence="5 10" id="KW-0031">Aminopeptidase</keyword>
<evidence type="ECO:0000313" key="10">
    <source>
        <dbReference type="EMBL" id="OFV70513.1"/>
    </source>
</evidence>
<dbReference type="EMBL" id="LKEU01000030">
    <property type="protein sequence ID" value="OFV70513.1"/>
    <property type="molecule type" value="Genomic_DNA"/>
</dbReference>
<dbReference type="InterPro" id="IPR000787">
    <property type="entry name" value="Peptidase_M29"/>
</dbReference>
<dbReference type="Gene3D" id="3.40.1830.10">
    <property type="entry name" value="Thermophilic metalloprotease (M29)"/>
    <property type="match status" value="1"/>
</dbReference>
<dbReference type="EC" id="3.4.11.-" evidence="10"/>
<dbReference type="SUPFAM" id="SSF144052">
    <property type="entry name" value="Thermophilic metalloprotease-like"/>
    <property type="match status" value="1"/>
</dbReference>
<dbReference type="Proteomes" id="UP000176244">
    <property type="component" value="Unassembled WGS sequence"/>
</dbReference>
<keyword evidence="6" id="KW-0645">Protease</keyword>
<evidence type="ECO:0000256" key="1">
    <source>
        <dbReference type="ARBA" id="ARBA00001941"/>
    </source>
</evidence>
<evidence type="ECO:0000256" key="3">
    <source>
        <dbReference type="ARBA" id="ARBA00001947"/>
    </source>
</evidence>
<name>A0A1F2PGS9_9FIRM</name>
<dbReference type="AlphaFoldDB" id="A0A1F2PGS9"/>
<dbReference type="GO" id="GO:0008237">
    <property type="term" value="F:metallopeptidase activity"/>
    <property type="evidence" value="ECO:0007669"/>
    <property type="project" value="UniProtKB-KW"/>
</dbReference>
<protein>
    <submittedName>
        <fullName evidence="10">Aminopeptidase PepS</fullName>
        <ecNumber evidence="10">3.4.11.-</ecNumber>
    </submittedName>
</protein>
<comment type="cofactor">
    <cofactor evidence="3">
        <name>Zn(2+)</name>
        <dbReference type="ChEBI" id="CHEBI:29105"/>
    </cofactor>
</comment>
<evidence type="ECO:0000313" key="11">
    <source>
        <dbReference type="Proteomes" id="UP000176244"/>
    </source>
</evidence>
<gene>
    <name evidence="10" type="primary">pepS</name>
    <name evidence="10" type="ORF">ACWI_19920</name>
</gene>
<dbReference type="RefSeq" id="WP_070371297.1">
    <property type="nucleotide sequence ID" value="NZ_JAYFRG010000053.1"/>
</dbReference>
<comment type="cofactor">
    <cofactor evidence="1">
        <name>Co(2+)</name>
        <dbReference type="ChEBI" id="CHEBI:48828"/>
    </cofactor>
</comment>
<dbReference type="STRING" id="52694.ACWI_19920"/>
<comment type="similarity">
    <text evidence="4">Belongs to the peptidase M29 family.</text>
</comment>
<keyword evidence="9" id="KW-0482">Metalloprotease</keyword>
<accession>A0A1F2PGS9</accession>
<sequence>MDHMEKLREYARLIVRTGANVQPDQLAVINCSVENYEFGRMIVAEAYKAGARDVIVFWNDVKTSRLRYDHVSLEVLGNIPNWLAESRNYYADQKAAVISIVGHDPEAYKGVASEKLQTSSKASAKAFEPYYKKMMNSEFQWCVAAVPEAKWAKKVFPELYEQEAIVKLWDAIFEAVRIGSGDAVTAWHDHKVMLAEKCKILNAAHFDALRYKNSLGTDFTVGLHKDHIWEGGGEFTPDQVYFFANMPTEEIFTAPDCYRAEGTLVSSLPLSYQGNLIENFSLTFHEGQVIDYQAAKGAEYLKILIETDAGARRLGEVALVPYDSPISNTGILFYDTLFDENAACHFALGECYPTNIRDGGKMTKDELLASGGNQSDTHVDFMIGTKDLEITGITSDGQEIALFKNGNWA</sequence>
<evidence type="ECO:0000256" key="4">
    <source>
        <dbReference type="ARBA" id="ARBA00008236"/>
    </source>
</evidence>
<dbReference type="PANTHER" id="PTHR34448:SF3">
    <property type="entry name" value="AMINOPEPTIDASE AMPS"/>
    <property type="match status" value="1"/>
</dbReference>
<comment type="caution">
    <text evidence="10">The sequence shown here is derived from an EMBL/GenBank/DDBJ whole genome shotgun (WGS) entry which is preliminary data.</text>
</comment>
<evidence type="ECO:0000256" key="5">
    <source>
        <dbReference type="ARBA" id="ARBA00022438"/>
    </source>
</evidence>